<dbReference type="AlphaFoldDB" id="A0A1Q3BZJ7"/>
<accession>A0A1Q3BZJ7</accession>
<dbReference type="EMBL" id="BDDD01001108">
    <property type="protein sequence ID" value="GAV73444.1"/>
    <property type="molecule type" value="Genomic_DNA"/>
</dbReference>
<reference evidence="2" key="1">
    <citation type="submission" date="2016-04" db="EMBL/GenBank/DDBJ databases">
        <title>Cephalotus genome sequencing.</title>
        <authorList>
            <person name="Fukushima K."/>
            <person name="Hasebe M."/>
            <person name="Fang X."/>
        </authorList>
    </citation>
    <scope>NUCLEOTIDE SEQUENCE [LARGE SCALE GENOMIC DNA]</scope>
    <source>
        <strain evidence="2">cv. St1</strain>
    </source>
</reference>
<evidence type="ECO:0000313" key="1">
    <source>
        <dbReference type="EMBL" id="GAV73444.1"/>
    </source>
</evidence>
<keyword evidence="2" id="KW-1185">Reference proteome</keyword>
<dbReference type="FunCoup" id="A0A1Q3BZJ7">
    <property type="interactions" value="148"/>
</dbReference>
<evidence type="ECO:0000313" key="2">
    <source>
        <dbReference type="Proteomes" id="UP000187406"/>
    </source>
</evidence>
<dbReference type="InParanoid" id="A0A1Q3BZJ7"/>
<name>A0A1Q3BZJ7_CEPFO</name>
<protein>
    <submittedName>
        <fullName evidence="1">Uncharacterized protein</fullName>
    </submittedName>
</protein>
<dbReference type="PANTHER" id="PTHR37224">
    <property type="entry name" value="OS02G0804400 PROTEIN"/>
    <property type="match status" value="1"/>
</dbReference>
<dbReference type="Proteomes" id="UP000187406">
    <property type="component" value="Unassembled WGS sequence"/>
</dbReference>
<sequence length="101" mass="11016">MATGMLTALSPTKLGFSSPHYVRRRMPKPTKMLMGSSRFVLYSSNCSSSAWVGWSFPINDGAAIISQEDWSYLWKLGAGSVLGAAFIKYGSILGPEELYAD</sequence>
<comment type="caution">
    <text evidence="1">The sequence shown here is derived from an EMBL/GenBank/DDBJ whole genome shotgun (WGS) entry which is preliminary data.</text>
</comment>
<organism evidence="1 2">
    <name type="scientific">Cephalotus follicularis</name>
    <name type="common">Albany pitcher plant</name>
    <dbReference type="NCBI Taxonomy" id="3775"/>
    <lineage>
        <taxon>Eukaryota</taxon>
        <taxon>Viridiplantae</taxon>
        <taxon>Streptophyta</taxon>
        <taxon>Embryophyta</taxon>
        <taxon>Tracheophyta</taxon>
        <taxon>Spermatophyta</taxon>
        <taxon>Magnoliopsida</taxon>
        <taxon>eudicotyledons</taxon>
        <taxon>Gunneridae</taxon>
        <taxon>Pentapetalae</taxon>
        <taxon>rosids</taxon>
        <taxon>fabids</taxon>
        <taxon>Oxalidales</taxon>
        <taxon>Cephalotaceae</taxon>
        <taxon>Cephalotus</taxon>
    </lineage>
</organism>
<gene>
    <name evidence="1" type="ORF">CFOL_v3_16930</name>
</gene>
<proteinExistence type="predicted"/>